<feature type="transmembrane region" description="Helical" evidence="6">
    <location>
        <begin position="335"/>
        <end position="356"/>
    </location>
</feature>
<dbReference type="EMBL" id="JADKGK010000020">
    <property type="protein sequence ID" value="MBL0004556.1"/>
    <property type="molecule type" value="Genomic_DNA"/>
</dbReference>
<dbReference type="InterPro" id="IPR002797">
    <property type="entry name" value="Polysacc_synth"/>
</dbReference>
<evidence type="ECO:0000256" key="4">
    <source>
        <dbReference type="ARBA" id="ARBA00022989"/>
    </source>
</evidence>
<dbReference type="InterPro" id="IPR050833">
    <property type="entry name" value="Poly_Biosynth_Transport"/>
</dbReference>
<keyword evidence="5 6" id="KW-0472">Membrane</keyword>
<evidence type="ECO:0000256" key="6">
    <source>
        <dbReference type="SAM" id="Phobius"/>
    </source>
</evidence>
<keyword evidence="2" id="KW-1003">Cell membrane</keyword>
<evidence type="ECO:0000313" key="8">
    <source>
        <dbReference type="Proteomes" id="UP000886632"/>
    </source>
</evidence>
<keyword evidence="4 6" id="KW-1133">Transmembrane helix</keyword>
<dbReference type="PANTHER" id="PTHR30250:SF26">
    <property type="entry name" value="PSMA PROTEIN"/>
    <property type="match status" value="1"/>
</dbReference>
<feature type="transmembrane region" description="Helical" evidence="6">
    <location>
        <begin position="229"/>
        <end position="247"/>
    </location>
</feature>
<sequence length="419" mass="42166">MSPPLPRRRLRGHGAVLFVGTLAGNLLGYLFFVVLSRTLSPQDLGAVGSLASLATIAAVPGLGIQLVAARWVAAPASDSAEVADGADAALAAGLRLALLLSAIALVLAPGAAYLLRVDVSAALAVAVAAAPITMTFAVQGLLQGRERFAALAIVAALVGVTRVVAAVIAAGAGLGPVAVMWLFAAGCAVTFVVAAALLRRDGQLPGPSAIRHAWGSSAARTIFRESATAVLPMSGLLVLSSVDMLLARHFLPADLSGGYAVGVLFEKVALWGPAFLATLYYPRMARQSDRPRAVRDALLLTAAVGVIGIVAAFLLGGPLVAVVGGAGYAALAPLAWLFTALGVALALVQVLVYADLAVGRHRAGAAVWLALGASAVVVAGRHDTITAVVTGVLGSILAVAIVSAALSRSPRRARGAPRG</sequence>
<feature type="transmembrane region" description="Helical" evidence="6">
    <location>
        <begin position="121"/>
        <end position="142"/>
    </location>
</feature>
<feature type="transmembrane region" description="Helical" evidence="6">
    <location>
        <begin position="259"/>
        <end position="281"/>
    </location>
</feature>
<name>A0A9D7TAN2_9MICO</name>
<feature type="transmembrane region" description="Helical" evidence="6">
    <location>
        <begin position="385"/>
        <end position="406"/>
    </location>
</feature>
<organism evidence="7 8">
    <name type="scientific">Candidatus Phosphoribacter hodrii</name>
    <dbReference type="NCBI Taxonomy" id="2953743"/>
    <lineage>
        <taxon>Bacteria</taxon>
        <taxon>Bacillati</taxon>
        <taxon>Actinomycetota</taxon>
        <taxon>Actinomycetes</taxon>
        <taxon>Micrococcales</taxon>
        <taxon>Dermatophilaceae</taxon>
        <taxon>Candidatus Phosphoribacter</taxon>
    </lineage>
</organism>
<feature type="transmembrane region" description="Helical" evidence="6">
    <location>
        <begin position="178"/>
        <end position="198"/>
    </location>
</feature>
<dbReference type="Proteomes" id="UP000886632">
    <property type="component" value="Unassembled WGS sequence"/>
</dbReference>
<feature type="transmembrane region" description="Helical" evidence="6">
    <location>
        <begin position="363"/>
        <end position="379"/>
    </location>
</feature>
<feature type="transmembrane region" description="Helical" evidence="6">
    <location>
        <begin position="293"/>
        <end position="315"/>
    </location>
</feature>
<reference evidence="7" key="1">
    <citation type="submission" date="2020-10" db="EMBL/GenBank/DDBJ databases">
        <title>Connecting structure to function with the recovery of over 1000 high-quality activated sludge metagenome-assembled genomes encoding full-length rRNA genes using long-read sequencing.</title>
        <authorList>
            <person name="Singleton C.M."/>
            <person name="Petriglieri F."/>
            <person name="Kristensen J.M."/>
            <person name="Kirkegaard R.H."/>
            <person name="Michaelsen T.Y."/>
            <person name="Andersen M.H."/>
            <person name="Karst S.M."/>
            <person name="Dueholm M.S."/>
            <person name="Nielsen P.H."/>
            <person name="Albertsen M."/>
        </authorList>
    </citation>
    <scope>NUCLEOTIDE SEQUENCE</scope>
    <source>
        <strain evidence="7">Ribe_18-Q3-R11-54_MAXAC.001</strain>
    </source>
</reference>
<proteinExistence type="predicted"/>
<dbReference type="GO" id="GO:0005886">
    <property type="term" value="C:plasma membrane"/>
    <property type="evidence" value="ECO:0007669"/>
    <property type="project" value="UniProtKB-SubCell"/>
</dbReference>
<evidence type="ECO:0000256" key="3">
    <source>
        <dbReference type="ARBA" id="ARBA00022692"/>
    </source>
</evidence>
<protein>
    <submittedName>
        <fullName evidence="7">Oligosaccharide flippase family protein</fullName>
    </submittedName>
</protein>
<evidence type="ECO:0000256" key="1">
    <source>
        <dbReference type="ARBA" id="ARBA00004651"/>
    </source>
</evidence>
<gene>
    <name evidence="7" type="ORF">IPP00_11405</name>
</gene>
<dbReference type="PANTHER" id="PTHR30250">
    <property type="entry name" value="PST FAMILY PREDICTED COLANIC ACID TRANSPORTER"/>
    <property type="match status" value="1"/>
</dbReference>
<accession>A0A9D7TAN2</accession>
<feature type="transmembrane region" description="Helical" evidence="6">
    <location>
        <begin position="12"/>
        <end position="35"/>
    </location>
</feature>
<evidence type="ECO:0000256" key="5">
    <source>
        <dbReference type="ARBA" id="ARBA00023136"/>
    </source>
</evidence>
<feature type="transmembrane region" description="Helical" evidence="6">
    <location>
        <begin position="149"/>
        <end position="172"/>
    </location>
</feature>
<dbReference type="AlphaFoldDB" id="A0A9D7TAN2"/>
<comment type="subcellular location">
    <subcellularLocation>
        <location evidence="1">Cell membrane</location>
        <topology evidence="1">Multi-pass membrane protein</topology>
    </subcellularLocation>
</comment>
<evidence type="ECO:0000256" key="2">
    <source>
        <dbReference type="ARBA" id="ARBA00022475"/>
    </source>
</evidence>
<evidence type="ECO:0000313" key="7">
    <source>
        <dbReference type="EMBL" id="MBL0004556.1"/>
    </source>
</evidence>
<feature type="transmembrane region" description="Helical" evidence="6">
    <location>
        <begin position="47"/>
        <end position="73"/>
    </location>
</feature>
<feature type="transmembrane region" description="Helical" evidence="6">
    <location>
        <begin position="94"/>
        <end position="115"/>
    </location>
</feature>
<keyword evidence="3 6" id="KW-0812">Transmembrane</keyword>
<dbReference type="Pfam" id="PF01943">
    <property type="entry name" value="Polysacc_synt"/>
    <property type="match status" value="1"/>
</dbReference>
<comment type="caution">
    <text evidence="7">The sequence shown here is derived from an EMBL/GenBank/DDBJ whole genome shotgun (WGS) entry which is preliminary data.</text>
</comment>